<proteinExistence type="predicted"/>
<reference evidence="1" key="1">
    <citation type="submission" date="2019-08" db="EMBL/GenBank/DDBJ databases">
        <authorList>
            <person name="Kucharzyk K."/>
            <person name="Murdoch R.W."/>
            <person name="Higgins S."/>
            <person name="Loffler F."/>
        </authorList>
    </citation>
    <scope>NUCLEOTIDE SEQUENCE</scope>
</reference>
<evidence type="ECO:0000313" key="1">
    <source>
        <dbReference type="EMBL" id="MPN35994.1"/>
    </source>
</evidence>
<protein>
    <submittedName>
        <fullName evidence="1">Uncharacterized protein</fullName>
    </submittedName>
</protein>
<sequence length="74" mass="8862">MIGNFNGIIIFIAVTVYRNCDMVVFCARLERIIQQAVHNHTQIFRHVIHMDFRYVTMENIVNPFCFCHRDKTFI</sequence>
<name>A0A645HIP5_9ZZZZ</name>
<organism evidence="1">
    <name type="scientific">bioreactor metagenome</name>
    <dbReference type="NCBI Taxonomy" id="1076179"/>
    <lineage>
        <taxon>unclassified sequences</taxon>
        <taxon>metagenomes</taxon>
        <taxon>ecological metagenomes</taxon>
    </lineage>
</organism>
<dbReference type="AlphaFoldDB" id="A0A645HIP5"/>
<comment type="caution">
    <text evidence="1">The sequence shown here is derived from an EMBL/GenBank/DDBJ whole genome shotgun (WGS) entry which is preliminary data.</text>
</comment>
<gene>
    <name evidence="1" type="ORF">SDC9_183499</name>
</gene>
<dbReference type="EMBL" id="VSSQ01089899">
    <property type="protein sequence ID" value="MPN35994.1"/>
    <property type="molecule type" value="Genomic_DNA"/>
</dbReference>
<accession>A0A645HIP5</accession>